<reference evidence="1 2" key="1">
    <citation type="journal article" date="2013" name="Nat. Genet.">
        <title>The genome of the hydatid tapeworm Echinococcus granulosus.</title>
        <authorList>
            <person name="Zheng H."/>
            <person name="Zhang W."/>
            <person name="Zhang L."/>
            <person name="Zhang Z."/>
            <person name="Li J."/>
            <person name="Lu G."/>
            <person name="Zhu Y."/>
            <person name="Wang Y."/>
            <person name="Huang Y."/>
            <person name="Liu J."/>
            <person name="Kang H."/>
            <person name="Chen J."/>
            <person name="Wang L."/>
            <person name="Chen A."/>
            <person name="Yu S."/>
            <person name="Gao Z."/>
            <person name="Jin L."/>
            <person name="Gu W."/>
            <person name="Wang Z."/>
            <person name="Zhao L."/>
            <person name="Shi B."/>
            <person name="Wen H."/>
            <person name="Lin R."/>
            <person name="Jones M.K."/>
            <person name="Brejova B."/>
            <person name="Vinar T."/>
            <person name="Zhao G."/>
            <person name="McManus D.P."/>
            <person name="Chen Z."/>
            <person name="Zhou Y."/>
            <person name="Wang S."/>
        </authorList>
    </citation>
    <scope>NUCLEOTIDE SEQUENCE [LARGE SCALE GENOMIC DNA]</scope>
</reference>
<dbReference type="RefSeq" id="XP_024347601.1">
    <property type="nucleotide sequence ID" value="XM_024497968.1"/>
</dbReference>
<dbReference type="CTD" id="36344434"/>
<comment type="caution">
    <text evidence="1">The sequence shown here is derived from an EMBL/GenBank/DDBJ whole genome shotgun (WGS) entry which is preliminary data.</text>
</comment>
<dbReference type="Proteomes" id="UP000019149">
    <property type="component" value="Unassembled WGS sequence"/>
</dbReference>
<dbReference type="AlphaFoldDB" id="W6U5J4"/>
<organism evidence="1 2">
    <name type="scientific">Echinococcus granulosus</name>
    <name type="common">Hydatid tapeworm</name>
    <dbReference type="NCBI Taxonomy" id="6210"/>
    <lineage>
        <taxon>Eukaryota</taxon>
        <taxon>Metazoa</taxon>
        <taxon>Spiralia</taxon>
        <taxon>Lophotrochozoa</taxon>
        <taxon>Platyhelminthes</taxon>
        <taxon>Cestoda</taxon>
        <taxon>Eucestoda</taxon>
        <taxon>Cyclophyllidea</taxon>
        <taxon>Taeniidae</taxon>
        <taxon>Echinococcus</taxon>
        <taxon>Echinococcus granulosus group</taxon>
    </lineage>
</organism>
<dbReference type="EMBL" id="APAU02000117">
    <property type="protein sequence ID" value="EUB56405.1"/>
    <property type="molecule type" value="Genomic_DNA"/>
</dbReference>
<evidence type="ECO:0000313" key="2">
    <source>
        <dbReference type="Proteomes" id="UP000019149"/>
    </source>
</evidence>
<name>W6U5J4_ECHGR</name>
<proteinExistence type="predicted"/>
<accession>W6U5J4</accession>
<evidence type="ECO:0000313" key="1">
    <source>
        <dbReference type="EMBL" id="EUB56405.1"/>
    </source>
</evidence>
<dbReference type="GeneID" id="36344434"/>
<gene>
    <name evidence="1" type="ORF">EGR_08719</name>
</gene>
<keyword evidence="2" id="KW-1185">Reference proteome</keyword>
<dbReference type="KEGG" id="egl:EGR_08719"/>
<sequence>MIIDMHHKVRFKYFAEKYRIPFLKCCSLLCTTVSNEEEAKVDKSSACRIPPKLGYSRVLGCSASQKENKFGIIVLIPHLMLLSDDDDGDDDGRRDECKSGSKGTKPIYIYFCKKYKMTFKVAEECDNNDCIVFGDYATHGGNK</sequence>
<protein>
    <submittedName>
        <fullName evidence="1">Uncharacterized protein</fullName>
    </submittedName>
</protein>